<dbReference type="Proteomes" id="UP001139311">
    <property type="component" value="Unassembled WGS sequence"/>
</dbReference>
<organism evidence="2 3">
    <name type="scientific">Roseicella aerolata</name>
    <dbReference type="NCBI Taxonomy" id="2883479"/>
    <lineage>
        <taxon>Bacteria</taxon>
        <taxon>Pseudomonadati</taxon>
        <taxon>Pseudomonadota</taxon>
        <taxon>Alphaproteobacteria</taxon>
        <taxon>Acetobacterales</taxon>
        <taxon>Roseomonadaceae</taxon>
        <taxon>Roseicella</taxon>
    </lineage>
</organism>
<evidence type="ECO:0000313" key="2">
    <source>
        <dbReference type="EMBL" id="MCB4825348.1"/>
    </source>
</evidence>
<evidence type="ECO:0000313" key="3">
    <source>
        <dbReference type="Proteomes" id="UP001139311"/>
    </source>
</evidence>
<feature type="region of interest" description="Disordered" evidence="1">
    <location>
        <begin position="231"/>
        <end position="265"/>
    </location>
</feature>
<protein>
    <submittedName>
        <fullName evidence="2">Uncharacterized protein</fullName>
    </submittedName>
</protein>
<keyword evidence="3" id="KW-1185">Reference proteome</keyword>
<comment type="caution">
    <text evidence="2">The sequence shown here is derived from an EMBL/GenBank/DDBJ whole genome shotgun (WGS) entry which is preliminary data.</text>
</comment>
<reference evidence="2" key="1">
    <citation type="submission" date="2021-10" db="EMBL/GenBank/DDBJ databases">
        <title>Roseicella aerolatum sp. nov., isolated from aerosols of e-waste dismantling site.</title>
        <authorList>
            <person name="Qin T."/>
        </authorList>
    </citation>
    <scope>NUCLEOTIDE SEQUENCE</scope>
    <source>
        <strain evidence="2">GB24</strain>
    </source>
</reference>
<proteinExistence type="predicted"/>
<feature type="compositionally biased region" description="Low complexity" evidence="1">
    <location>
        <begin position="254"/>
        <end position="265"/>
    </location>
</feature>
<dbReference type="RefSeq" id="WP_226614195.1">
    <property type="nucleotide sequence ID" value="NZ_JAJAQI010000085.1"/>
</dbReference>
<evidence type="ECO:0000256" key="1">
    <source>
        <dbReference type="SAM" id="MobiDB-lite"/>
    </source>
</evidence>
<gene>
    <name evidence="2" type="ORF">LHA35_26905</name>
</gene>
<dbReference type="AlphaFoldDB" id="A0A9X1IKL2"/>
<dbReference type="EMBL" id="JAJAQI010000085">
    <property type="protein sequence ID" value="MCB4825348.1"/>
    <property type="molecule type" value="Genomic_DNA"/>
</dbReference>
<name>A0A9X1IKL2_9PROT</name>
<sequence>MTSPSNHGPPAFQPLAGHIFLEVTMFNHTHSDIEDQASCLDPILHLATLVEHARMEKLLRHAHQPELAGTGVSYFDDPLARLEKSARLLEERDTANAVDCHQGALSHYEDPCKPHPLHGAVGGSLTETQGARVCAASTQAQKSADLCDFFVLGLDPAQCVGGAAVHPLVKEERNNGRTDRSFDLTAGAMHRASSGNSASAIRLVGSAHRDNHASTASRSAQLVLREGALRLSEGNPDGDRSVIPLHGAEDAHPAEPAASPPTTASAPAECPFDYLRFDYFDNGAPSANGKKQRARHVVNVFATAHGSRSRGADYRISFLSEARFFKRSVPSEVPGGMQDDFYRRIWAKYEELRDSPELKELGVQVYIGHWKDGENHVVPHAAAILVRAPGQFPVLAVRYGSWRQDVDIDKPARGTKKCRNLIGLGYASVPVKREMRQRPTGAGAI</sequence>
<accession>A0A9X1IKL2</accession>